<evidence type="ECO:0000256" key="1">
    <source>
        <dbReference type="ARBA" id="ARBA00022729"/>
    </source>
</evidence>
<dbReference type="HOGENOM" id="CLU_879203_0_0_0"/>
<dbReference type="eggNOG" id="COG4105">
    <property type="taxonomic scope" value="Bacteria"/>
</dbReference>
<keyword evidence="4" id="KW-0802">TPR repeat</keyword>
<dbReference type="InterPro" id="IPR019734">
    <property type="entry name" value="TPR_rpt"/>
</dbReference>
<keyword evidence="1 6" id="KW-0732">Signal</keyword>
<accession>E8T3G5</accession>
<evidence type="ECO:0000256" key="3">
    <source>
        <dbReference type="ARBA" id="ARBA00023237"/>
    </source>
</evidence>
<dbReference type="KEGG" id="tam:Theam_0122"/>
<feature type="repeat" description="TPR" evidence="4">
    <location>
        <begin position="61"/>
        <end position="94"/>
    </location>
</feature>
<keyword evidence="9" id="KW-1185">Reference proteome</keyword>
<dbReference type="InterPro" id="IPR039565">
    <property type="entry name" value="BamD-like"/>
</dbReference>
<reference evidence="8" key="1">
    <citation type="submission" date="2011-01" db="EMBL/GenBank/DDBJ databases">
        <title>Complete sequence of chromosome of Thermovibrio ammonificans HB-1.</title>
        <authorList>
            <consortium name="US DOE Joint Genome Institute"/>
            <person name="Lucas S."/>
            <person name="Copeland A."/>
            <person name="Lapidus A."/>
            <person name="Cheng J.-F."/>
            <person name="Goodwin L."/>
            <person name="Pitluck S."/>
            <person name="Davenport K."/>
            <person name="Detter J.C."/>
            <person name="Han C."/>
            <person name="Tapia R."/>
            <person name="Land M."/>
            <person name="Hauser L."/>
            <person name="Kyrpides N."/>
            <person name="Ivanova N."/>
            <person name="Ovchinnikova G."/>
            <person name="Vetriani C."/>
            <person name="Woyke T."/>
        </authorList>
    </citation>
    <scope>NUCLEOTIDE SEQUENCE [LARGE SCALE GENOMIC DNA]</scope>
    <source>
        <strain evidence="8">HB-1</strain>
    </source>
</reference>
<dbReference type="Pfam" id="PF13174">
    <property type="entry name" value="TPR_6"/>
    <property type="match status" value="1"/>
</dbReference>
<feature type="signal peptide" evidence="6">
    <location>
        <begin position="1"/>
        <end position="18"/>
    </location>
</feature>
<dbReference type="InterPro" id="IPR017689">
    <property type="entry name" value="BamD"/>
</dbReference>
<dbReference type="Gene3D" id="1.25.40.10">
    <property type="entry name" value="Tetratricopeptide repeat domain"/>
    <property type="match status" value="1"/>
</dbReference>
<evidence type="ECO:0000313" key="9">
    <source>
        <dbReference type="Proteomes" id="UP000006362"/>
    </source>
</evidence>
<dbReference type="InterPro" id="IPR011990">
    <property type="entry name" value="TPR-like_helical_dom_sf"/>
</dbReference>
<keyword evidence="5" id="KW-0175">Coiled coil</keyword>
<dbReference type="Proteomes" id="UP000006362">
    <property type="component" value="Chromosome"/>
</dbReference>
<feature type="domain" description="Outer membrane lipoprotein BamD-like" evidence="7">
    <location>
        <begin position="27"/>
        <end position="212"/>
    </location>
</feature>
<sequence length="316" mass="37117">MKKQLALAAAALMVAACAKVPRTAEGQYREGIKAAAQEDWGRTIFLLKKALQGNLPPKEQEFAKIALADAYFNEGDYENAALNYEEFLQLYPASPRAKDALFRLGVCYLNLVKGPQWDVTFAKRAYNIFQRFIKEYPNDPRVKKAKLYAELARKILAEHEIYIGGTYDMLRKFTASIQRYTDVERKFKDVEAPDRLLYLLGRAYYYTPLQAKEEIERLKEESRKDRERLKSKEPDEVRVARYRLKLEKEEIEKWKSLAEKNRKKGRELLEQLIKRYPNSPYARKAQEILNGHRHLEVEPVENPIKHSIWWKIKETL</sequence>
<feature type="chain" id="PRO_5003227194" evidence="6">
    <location>
        <begin position="19"/>
        <end position="316"/>
    </location>
</feature>
<evidence type="ECO:0000256" key="6">
    <source>
        <dbReference type="SAM" id="SignalP"/>
    </source>
</evidence>
<organism evidence="8 9">
    <name type="scientific">Thermovibrio ammonificans (strain DSM 15698 / JCM 12110 / HB-1)</name>
    <dbReference type="NCBI Taxonomy" id="648996"/>
    <lineage>
        <taxon>Bacteria</taxon>
        <taxon>Pseudomonadati</taxon>
        <taxon>Aquificota</taxon>
        <taxon>Aquificia</taxon>
        <taxon>Desulfurobacteriales</taxon>
        <taxon>Desulfurobacteriaceae</taxon>
        <taxon>Thermovibrio</taxon>
    </lineage>
</organism>
<dbReference type="OrthoDB" id="11267at2"/>
<dbReference type="NCBIfam" id="TIGR03302">
    <property type="entry name" value="OM_YfiO"/>
    <property type="match status" value="1"/>
</dbReference>
<keyword evidence="3" id="KW-0998">Cell outer membrane</keyword>
<keyword evidence="8" id="KW-0449">Lipoprotein</keyword>
<evidence type="ECO:0000313" key="8">
    <source>
        <dbReference type="EMBL" id="ADU96096.1"/>
    </source>
</evidence>
<dbReference type="Pfam" id="PF13525">
    <property type="entry name" value="YfiO"/>
    <property type="match status" value="1"/>
</dbReference>
<dbReference type="SUPFAM" id="SSF48452">
    <property type="entry name" value="TPR-like"/>
    <property type="match status" value="1"/>
</dbReference>
<proteinExistence type="predicted"/>
<feature type="coiled-coil region" evidence="5">
    <location>
        <begin position="212"/>
        <end position="264"/>
    </location>
</feature>
<dbReference type="PROSITE" id="PS50005">
    <property type="entry name" value="TPR"/>
    <property type="match status" value="1"/>
</dbReference>
<evidence type="ECO:0000256" key="4">
    <source>
        <dbReference type="PROSITE-ProRule" id="PRU00339"/>
    </source>
</evidence>
<evidence type="ECO:0000256" key="5">
    <source>
        <dbReference type="SAM" id="Coils"/>
    </source>
</evidence>
<dbReference type="PROSITE" id="PS51257">
    <property type="entry name" value="PROKAR_LIPOPROTEIN"/>
    <property type="match status" value="1"/>
</dbReference>
<dbReference type="STRING" id="648996.Theam_0122"/>
<name>E8T3G5_THEA1</name>
<dbReference type="AlphaFoldDB" id="E8T3G5"/>
<keyword evidence="2" id="KW-0472">Membrane</keyword>
<dbReference type="RefSeq" id="WP_013536882.1">
    <property type="nucleotide sequence ID" value="NC_014926.1"/>
</dbReference>
<dbReference type="EMBL" id="CP002444">
    <property type="protein sequence ID" value="ADU96096.1"/>
    <property type="molecule type" value="Genomic_DNA"/>
</dbReference>
<protein>
    <submittedName>
        <fullName evidence="8">Outer membrane assembly lipoprotein YfiO</fullName>
    </submittedName>
</protein>
<gene>
    <name evidence="8" type="ordered locus">Theam_0122</name>
</gene>
<evidence type="ECO:0000259" key="7">
    <source>
        <dbReference type="Pfam" id="PF13525"/>
    </source>
</evidence>
<evidence type="ECO:0000256" key="2">
    <source>
        <dbReference type="ARBA" id="ARBA00023136"/>
    </source>
</evidence>